<keyword evidence="2" id="KW-0732">Signal</keyword>
<feature type="compositionally biased region" description="Polar residues" evidence="1">
    <location>
        <begin position="115"/>
        <end position="124"/>
    </location>
</feature>
<feature type="region of interest" description="Disordered" evidence="1">
    <location>
        <begin position="73"/>
        <end position="141"/>
    </location>
</feature>
<dbReference type="Pfam" id="PF12079">
    <property type="entry name" value="DUF3558"/>
    <property type="match status" value="1"/>
</dbReference>
<evidence type="ECO:0000313" key="3">
    <source>
        <dbReference type="EMBL" id="MFB9685812.1"/>
    </source>
</evidence>
<keyword evidence="4" id="KW-1185">Reference proteome</keyword>
<evidence type="ECO:0000313" key="4">
    <source>
        <dbReference type="Proteomes" id="UP001589535"/>
    </source>
</evidence>
<sequence>MTARRAAVVAAALALTLTACTSQVGGQATPSSQAPGSTAPGTSGATADPGNPFSGVSSCSILDQALAGQGFPKAEPLVANPKEGCRASKPTSGNTPGVDVGLSLNPGRGYKENVGNPSQASEGNVNGRPAVMEREPENSPGQCDVWMEVKPNSRAFVLLASGSDTAMACDLVKGIAEKVEPLLPKN</sequence>
<comment type="caution">
    <text evidence="3">The sequence shown here is derived from an EMBL/GenBank/DDBJ whole genome shotgun (WGS) entry which is preliminary data.</text>
</comment>
<organism evidence="3 4">
    <name type="scientific">Amycolatopsis plumensis</name>
    <dbReference type="NCBI Taxonomy" id="236508"/>
    <lineage>
        <taxon>Bacteria</taxon>
        <taxon>Bacillati</taxon>
        <taxon>Actinomycetota</taxon>
        <taxon>Actinomycetes</taxon>
        <taxon>Pseudonocardiales</taxon>
        <taxon>Pseudonocardiaceae</taxon>
        <taxon>Amycolatopsis</taxon>
    </lineage>
</organism>
<dbReference type="EMBL" id="JBHMBK010000011">
    <property type="protein sequence ID" value="MFB9685812.1"/>
    <property type="molecule type" value="Genomic_DNA"/>
</dbReference>
<feature type="compositionally biased region" description="Polar residues" evidence="1">
    <location>
        <begin position="24"/>
        <end position="45"/>
    </location>
</feature>
<dbReference type="RefSeq" id="WP_378193937.1">
    <property type="nucleotide sequence ID" value="NZ_JBHMBK010000011.1"/>
</dbReference>
<feature type="region of interest" description="Disordered" evidence="1">
    <location>
        <begin position="24"/>
        <end position="55"/>
    </location>
</feature>
<evidence type="ECO:0000256" key="2">
    <source>
        <dbReference type="SAM" id="SignalP"/>
    </source>
</evidence>
<protein>
    <submittedName>
        <fullName evidence="3">DUF3558 family protein</fullName>
    </submittedName>
</protein>
<reference evidence="3 4" key="1">
    <citation type="submission" date="2024-09" db="EMBL/GenBank/DDBJ databases">
        <authorList>
            <person name="Sun Q."/>
            <person name="Mori K."/>
        </authorList>
    </citation>
    <scope>NUCLEOTIDE SEQUENCE [LARGE SCALE GENOMIC DNA]</scope>
    <source>
        <strain evidence="3 4">JCM 13852</strain>
    </source>
</reference>
<name>A0ABV5U345_9PSEU</name>
<dbReference type="Proteomes" id="UP001589535">
    <property type="component" value="Unassembled WGS sequence"/>
</dbReference>
<accession>A0ABV5U345</accession>
<dbReference type="InterPro" id="IPR024520">
    <property type="entry name" value="DUF3558"/>
</dbReference>
<evidence type="ECO:0000256" key="1">
    <source>
        <dbReference type="SAM" id="MobiDB-lite"/>
    </source>
</evidence>
<feature type="chain" id="PRO_5046594292" evidence="2">
    <location>
        <begin position="22"/>
        <end position="186"/>
    </location>
</feature>
<proteinExistence type="predicted"/>
<dbReference type="PROSITE" id="PS51257">
    <property type="entry name" value="PROKAR_LIPOPROTEIN"/>
    <property type="match status" value="1"/>
</dbReference>
<feature type="signal peptide" evidence="2">
    <location>
        <begin position="1"/>
        <end position="21"/>
    </location>
</feature>
<gene>
    <name evidence="3" type="ORF">ACFFTO_16575</name>
</gene>